<evidence type="ECO:0000313" key="2">
    <source>
        <dbReference type="Proteomes" id="UP000000758"/>
    </source>
</evidence>
<dbReference type="EnsemblBacteria" id="ABK78442">
    <property type="protein sequence ID" value="ABK78442"/>
    <property type="gene ID" value="CENSYa_1832"/>
</dbReference>
<sequence>MRSRRTSLNTLSDVAARMNAQIVAAATVLALIALFAAPAYSQSRGPDVTGTRVFWITASDGIDTVREPYAVAVP</sequence>
<proteinExistence type="predicted"/>
<protein>
    <submittedName>
        <fullName evidence="1">Uncharacterized protein</fullName>
    </submittedName>
</protein>
<dbReference type="HOGENOM" id="CLU_2678699_0_0_2"/>
<accession>A0RYM5</accession>
<organism evidence="1 2">
    <name type="scientific">Cenarchaeum symbiosum (strain A)</name>
    <dbReference type="NCBI Taxonomy" id="414004"/>
    <lineage>
        <taxon>Archaea</taxon>
        <taxon>Nitrososphaerota</taxon>
        <taxon>Candidatus Cenarchaeales</taxon>
        <taxon>Candidatus Cenarchaeaceae</taxon>
        <taxon>Candidatus Cenarchaeum</taxon>
    </lineage>
</organism>
<gene>
    <name evidence="1" type="ordered locus">CENSYa_1832</name>
</gene>
<dbReference type="EMBL" id="DP000238">
    <property type="protein sequence ID" value="ABK78442.1"/>
    <property type="molecule type" value="Genomic_DNA"/>
</dbReference>
<dbReference type="AlphaFoldDB" id="A0RYM5"/>
<reference evidence="1 2" key="1">
    <citation type="journal article" date="2006" name="Proc. Natl. Acad. Sci. U.S.A.">
        <title>Genomic analysis of the uncultivated marine crenarchaeote Cenarchaeum symbiosum.</title>
        <authorList>
            <person name="Hallam S.J."/>
            <person name="Konstantinidis K.T."/>
            <person name="Putnam N."/>
            <person name="Schleper C."/>
            <person name="Watanabe Y."/>
            <person name="Sugahara J."/>
            <person name="Preston C."/>
            <person name="de la Torre J."/>
            <person name="Richardson P.M."/>
            <person name="DeLong E.F."/>
        </authorList>
    </citation>
    <scope>NUCLEOTIDE SEQUENCE [LARGE SCALE GENOMIC DNA]</scope>
    <source>
        <strain evidence="2">A</strain>
    </source>
</reference>
<evidence type="ECO:0000313" key="1">
    <source>
        <dbReference type="EMBL" id="ABK78442.1"/>
    </source>
</evidence>
<keyword evidence="2" id="KW-1185">Reference proteome</keyword>
<dbReference type="STRING" id="414004.CENSYa_1832"/>
<name>A0RYM5_CENSY</name>
<dbReference type="Proteomes" id="UP000000758">
    <property type="component" value="Chromosome"/>
</dbReference>
<dbReference type="KEGG" id="csy:CENSYa_1832"/>